<dbReference type="Proteomes" id="UP000228495">
    <property type="component" value="Unassembled WGS sequence"/>
</dbReference>
<gene>
    <name evidence="2" type="ORF">COX05_01550</name>
</gene>
<dbReference type="GO" id="GO:0000150">
    <property type="term" value="F:DNA strand exchange activity"/>
    <property type="evidence" value="ECO:0007669"/>
    <property type="project" value="InterPro"/>
</dbReference>
<dbReference type="SUPFAM" id="SSF53041">
    <property type="entry name" value="Resolvase-like"/>
    <property type="match status" value="1"/>
</dbReference>
<evidence type="ECO:0000259" key="1">
    <source>
        <dbReference type="PROSITE" id="PS51736"/>
    </source>
</evidence>
<dbReference type="InterPro" id="IPR050639">
    <property type="entry name" value="SSR_resolvase"/>
</dbReference>
<name>A0A2H0BGB3_UNCKA</name>
<proteinExistence type="predicted"/>
<dbReference type="Pfam" id="PF00239">
    <property type="entry name" value="Resolvase"/>
    <property type="match status" value="1"/>
</dbReference>
<organism evidence="2 3">
    <name type="scientific">candidate division WWE3 bacterium CG22_combo_CG10-13_8_21_14_all_39_12</name>
    <dbReference type="NCBI Taxonomy" id="1975094"/>
    <lineage>
        <taxon>Bacteria</taxon>
        <taxon>Katanobacteria</taxon>
    </lineage>
</organism>
<dbReference type="PANTHER" id="PTHR30461">
    <property type="entry name" value="DNA-INVERTASE FROM LAMBDOID PROPHAGE"/>
    <property type="match status" value="1"/>
</dbReference>
<dbReference type="SMART" id="SM00857">
    <property type="entry name" value="Resolvase"/>
    <property type="match status" value="1"/>
</dbReference>
<dbReference type="GO" id="GO:0003677">
    <property type="term" value="F:DNA binding"/>
    <property type="evidence" value="ECO:0007669"/>
    <property type="project" value="InterPro"/>
</dbReference>
<dbReference type="AlphaFoldDB" id="A0A2H0BGB3"/>
<sequence>MSKPKAVIYTRVSSAEQVENTSLDSQEKSCRAYAQQQGYEVVGVYREEGESAKVANRPKLIEMMNVCLSKSSEIKAVIVYKIDRLARNQLDHLTIRKKLQDNEVRFHSASEPIGDDPMGKAIEGILAVFAELDNAIKSECSDEVIMSCLGEVEMSSIRIR</sequence>
<comment type="caution">
    <text evidence="2">The sequence shown here is derived from an EMBL/GenBank/DDBJ whole genome shotgun (WGS) entry which is preliminary data.</text>
</comment>
<dbReference type="EMBL" id="PCSU01000022">
    <property type="protein sequence ID" value="PIP56716.1"/>
    <property type="molecule type" value="Genomic_DNA"/>
</dbReference>
<dbReference type="PROSITE" id="PS51736">
    <property type="entry name" value="RECOMBINASES_3"/>
    <property type="match status" value="1"/>
</dbReference>
<protein>
    <recommendedName>
        <fullName evidence="1">Resolvase/invertase-type recombinase catalytic domain-containing protein</fullName>
    </recommendedName>
</protein>
<dbReference type="Gene3D" id="3.40.50.1390">
    <property type="entry name" value="Resolvase, N-terminal catalytic domain"/>
    <property type="match status" value="1"/>
</dbReference>
<evidence type="ECO:0000313" key="3">
    <source>
        <dbReference type="Proteomes" id="UP000228495"/>
    </source>
</evidence>
<accession>A0A2H0BGB3</accession>
<reference evidence="2 3" key="1">
    <citation type="submission" date="2017-09" db="EMBL/GenBank/DDBJ databases">
        <title>Depth-based differentiation of microbial function through sediment-hosted aquifers and enrichment of novel symbionts in the deep terrestrial subsurface.</title>
        <authorList>
            <person name="Probst A.J."/>
            <person name="Ladd B."/>
            <person name="Jarett J.K."/>
            <person name="Geller-Mcgrath D.E."/>
            <person name="Sieber C.M."/>
            <person name="Emerson J.B."/>
            <person name="Anantharaman K."/>
            <person name="Thomas B.C."/>
            <person name="Malmstrom R."/>
            <person name="Stieglmeier M."/>
            <person name="Klingl A."/>
            <person name="Woyke T."/>
            <person name="Ryan C.M."/>
            <person name="Banfield J.F."/>
        </authorList>
    </citation>
    <scope>NUCLEOTIDE SEQUENCE [LARGE SCALE GENOMIC DNA]</scope>
    <source>
        <strain evidence="2">CG22_combo_CG10-13_8_21_14_all_39_12</strain>
    </source>
</reference>
<dbReference type="PANTHER" id="PTHR30461:SF23">
    <property type="entry name" value="DNA RECOMBINASE-RELATED"/>
    <property type="match status" value="1"/>
</dbReference>
<dbReference type="InterPro" id="IPR006119">
    <property type="entry name" value="Resolv_N"/>
</dbReference>
<dbReference type="CDD" id="cd00338">
    <property type="entry name" value="Ser_Recombinase"/>
    <property type="match status" value="1"/>
</dbReference>
<feature type="domain" description="Resolvase/invertase-type recombinase catalytic" evidence="1">
    <location>
        <begin position="5"/>
        <end position="152"/>
    </location>
</feature>
<dbReference type="InterPro" id="IPR036162">
    <property type="entry name" value="Resolvase-like_N_sf"/>
</dbReference>
<evidence type="ECO:0000313" key="2">
    <source>
        <dbReference type="EMBL" id="PIP56716.1"/>
    </source>
</evidence>